<gene>
    <name evidence="1" type="ORF">M9H77_19462</name>
</gene>
<accession>A0ACC0BAG2</accession>
<protein>
    <submittedName>
        <fullName evidence="1">Uncharacterized protein</fullName>
    </submittedName>
</protein>
<keyword evidence="2" id="KW-1185">Reference proteome</keyword>
<evidence type="ECO:0000313" key="2">
    <source>
        <dbReference type="Proteomes" id="UP001060085"/>
    </source>
</evidence>
<evidence type="ECO:0000313" key="1">
    <source>
        <dbReference type="EMBL" id="KAI5669609.1"/>
    </source>
</evidence>
<dbReference type="Proteomes" id="UP001060085">
    <property type="component" value="Linkage Group LG04"/>
</dbReference>
<name>A0ACC0BAG2_CATRO</name>
<sequence length="120" mass="13884">MEQEQQEATICRRSSRRYSSYDQRVLAICLAMVAVISPLYIDRRKEKIDPDELDEYPINFSSYRPLLLLILIIAIVISRCYSDHGFSRFDPNWIHRVGGSSTGIIILLLILAFVLKCKSF</sequence>
<comment type="caution">
    <text evidence="1">The sequence shown here is derived from an EMBL/GenBank/DDBJ whole genome shotgun (WGS) entry which is preliminary data.</text>
</comment>
<organism evidence="1 2">
    <name type="scientific">Catharanthus roseus</name>
    <name type="common">Madagascar periwinkle</name>
    <name type="synonym">Vinca rosea</name>
    <dbReference type="NCBI Taxonomy" id="4058"/>
    <lineage>
        <taxon>Eukaryota</taxon>
        <taxon>Viridiplantae</taxon>
        <taxon>Streptophyta</taxon>
        <taxon>Embryophyta</taxon>
        <taxon>Tracheophyta</taxon>
        <taxon>Spermatophyta</taxon>
        <taxon>Magnoliopsida</taxon>
        <taxon>eudicotyledons</taxon>
        <taxon>Gunneridae</taxon>
        <taxon>Pentapetalae</taxon>
        <taxon>asterids</taxon>
        <taxon>lamiids</taxon>
        <taxon>Gentianales</taxon>
        <taxon>Apocynaceae</taxon>
        <taxon>Rauvolfioideae</taxon>
        <taxon>Vinceae</taxon>
        <taxon>Catharanthinae</taxon>
        <taxon>Catharanthus</taxon>
    </lineage>
</organism>
<dbReference type="EMBL" id="CM044704">
    <property type="protein sequence ID" value="KAI5669609.1"/>
    <property type="molecule type" value="Genomic_DNA"/>
</dbReference>
<proteinExistence type="predicted"/>
<reference evidence="2" key="1">
    <citation type="journal article" date="2023" name="Nat. Plants">
        <title>Single-cell RNA sequencing provides a high-resolution roadmap for understanding the multicellular compartmentation of specialized metabolism.</title>
        <authorList>
            <person name="Sun S."/>
            <person name="Shen X."/>
            <person name="Li Y."/>
            <person name="Li Y."/>
            <person name="Wang S."/>
            <person name="Li R."/>
            <person name="Zhang H."/>
            <person name="Shen G."/>
            <person name="Guo B."/>
            <person name="Wei J."/>
            <person name="Xu J."/>
            <person name="St-Pierre B."/>
            <person name="Chen S."/>
            <person name="Sun C."/>
        </authorList>
    </citation>
    <scope>NUCLEOTIDE SEQUENCE [LARGE SCALE GENOMIC DNA]</scope>
</reference>